<proteinExistence type="predicted"/>
<evidence type="ECO:0000313" key="1">
    <source>
        <dbReference type="EMBL" id="CAH2018582.1"/>
    </source>
</evidence>
<dbReference type="AlphaFoldDB" id="A0A9P0QEY2"/>
<name>A0A9P0QEY2_ACAOB</name>
<accession>A0A9P0QEY2</accession>
<reference evidence="1" key="1">
    <citation type="submission" date="2022-03" db="EMBL/GenBank/DDBJ databases">
        <authorList>
            <person name="Sayadi A."/>
        </authorList>
    </citation>
    <scope>NUCLEOTIDE SEQUENCE</scope>
</reference>
<dbReference type="OrthoDB" id="6678352at2759"/>
<comment type="caution">
    <text evidence="1">The sequence shown here is derived from an EMBL/GenBank/DDBJ whole genome shotgun (WGS) entry which is preliminary data.</text>
</comment>
<keyword evidence="2" id="KW-1185">Reference proteome</keyword>
<sequence>MIVIPKPQFLSKKPKYPAPISSSNLYIPNKDDRKLRIEAEHRACVKEAEASRSAIANLTKEIVSAPHANTFIIDETCSETTVENFISHPTVGFGAGFCPLTQMCRTMSFSRPYPVALKNLLLIR</sequence>
<organism evidence="1 2">
    <name type="scientific">Acanthoscelides obtectus</name>
    <name type="common">Bean weevil</name>
    <name type="synonym">Bruchus obtectus</name>
    <dbReference type="NCBI Taxonomy" id="200917"/>
    <lineage>
        <taxon>Eukaryota</taxon>
        <taxon>Metazoa</taxon>
        <taxon>Ecdysozoa</taxon>
        <taxon>Arthropoda</taxon>
        <taxon>Hexapoda</taxon>
        <taxon>Insecta</taxon>
        <taxon>Pterygota</taxon>
        <taxon>Neoptera</taxon>
        <taxon>Endopterygota</taxon>
        <taxon>Coleoptera</taxon>
        <taxon>Polyphaga</taxon>
        <taxon>Cucujiformia</taxon>
        <taxon>Chrysomeloidea</taxon>
        <taxon>Chrysomelidae</taxon>
        <taxon>Bruchinae</taxon>
        <taxon>Bruchini</taxon>
        <taxon>Acanthoscelides</taxon>
    </lineage>
</organism>
<gene>
    <name evidence="1" type="ORF">ACAOBT_LOCUS36698</name>
</gene>
<evidence type="ECO:0000313" key="2">
    <source>
        <dbReference type="Proteomes" id="UP001152888"/>
    </source>
</evidence>
<protein>
    <submittedName>
        <fullName evidence="1">Uncharacterized protein</fullName>
    </submittedName>
</protein>
<dbReference type="EMBL" id="CAKOFQ010009829">
    <property type="protein sequence ID" value="CAH2018582.1"/>
    <property type="molecule type" value="Genomic_DNA"/>
</dbReference>
<dbReference type="Proteomes" id="UP001152888">
    <property type="component" value="Unassembled WGS sequence"/>
</dbReference>